<feature type="binding site" evidence="5">
    <location>
        <position position="106"/>
    </location>
    <ligand>
        <name>[4Fe-4S] cluster</name>
        <dbReference type="ChEBI" id="CHEBI:49883"/>
    </ligand>
</feature>
<comment type="pathway">
    <text evidence="5">Isoprenoid biosynthesis; dimethylallyl diphosphate biosynthesis; dimethylallyl diphosphate from (2E)-4-hydroxy-3-methylbutenyl diphosphate: step 1/1.</text>
</comment>
<evidence type="ECO:0000256" key="4">
    <source>
        <dbReference type="ARBA" id="ARBA00023014"/>
    </source>
</evidence>
<feature type="binding site" evidence="5">
    <location>
        <position position="13"/>
    </location>
    <ligand>
        <name>[4Fe-4S] cluster</name>
        <dbReference type="ChEBI" id="CHEBI:49883"/>
    </ligand>
</feature>
<dbReference type="GO" id="GO:0019288">
    <property type="term" value="P:isopentenyl diphosphate biosynthetic process, methylerythritol 4-phosphate pathway"/>
    <property type="evidence" value="ECO:0007669"/>
    <property type="project" value="UniProtKB-UniRule"/>
</dbReference>
<keyword evidence="2 5" id="KW-0479">Metal-binding</keyword>
<feature type="binding site" evidence="5">
    <location>
        <position position="275"/>
    </location>
    <ligand>
        <name>(2E)-4-hydroxy-3-methylbut-2-enyl diphosphate</name>
        <dbReference type="ChEBI" id="CHEBI:128753"/>
    </ligand>
</feature>
<feature type="active site" description="Proton donor" evidence="5">
    <location>
        <position position="136"/>
    </location>
</feature>
<dbReference type="PANTHER" id="PTHR30426">
    <property type="entry name" value="4-HYDROXY-3-METHYLBUT-2-ENYL DIPHOSPHATE REDUCTASE"/>
    <property type="match status" value="1"/>
</dbReference>
<feature type="binding site" evidence="5">
    <location>
        <position position="231"/>
    </location>
    <ligand>
        <name>(2E)-4-hydroxy-3-methylbut-2-enyl diphosphate</name>
        <dbReference type="ChEBI" id="CHEBI:128753"/>
    </ligand>
</feature>
<feature type="binding site" evidence="5">
    <location>
        <position position="275"/>
    </location>
    <ligand>
        <name>isopentenyl diphosphate</name>
        <dbReference type="ChEBI" id="CHEBI:128769"/>
    </ligand>
</feature>
<reference evidence="6" key="1">
    <citation type="submission" date="2021-10" db="EMBL/GenBank/DDBJ databases">
        <title>Anaerobic single-cell dispensing facilitates the cultivation of human gut bacteria.</title>
        <authorList>
            <person name="Afrizal A."/>
        </authorList>
    </citation>
    <scope>NUCLEOTIDE SEQUENCE</scope>
    <source>
        <strain evidence="6">CLA-AA-H204</strain>
    </source>
</reference>
<keyword evidence="1 5" id="KW-0004">4Fe-4S</keyword>
<comment type="function">
    <text evidence="5">Catalyzes the conversion of 1-hydroxy-2-methyl-2-(E)-butenyl 4-diphosphate (HMBPP) into a mixture of isopentenyl diphosphate (IPP) and dimethylallyl diphosphate (DMAPP). Acts in the terminal step of the DOXP/MEP pathway for isoprenoid precursor biosynthesis.</text>
</comment>
<comment type="pathway">
    <text evidence="5">Isoprenoid biosynthesis; isopentenyl diphosphate biosynthesis via DXP pathway; isopentenyl diphosphate from 1-deoxy-D-xylulose 5-phosphate: step 6/6.</text>
</comment>
<feature type="binding site" evidence="5">
    <location>
        <position position="49"/>
    </location>
    <ligand>
        <name>dimethylallyl diphosphate</name>
        <dbReference type="ChEBI" id="CHEBI:57623"/>
    </ligand>
</feature>
<feature type="binding site" evidence="5">
    <location>
        <position position="84"/>
    </location>
    <ligand>
        <name>isopentenyl diphosphate</name>
        <dbReference type="ChEBI" id="CHEBI:128769"/>
    </ligand>
</feature>
<evidence type="ECO:0000256" key="2">
    <source>
        <dbReference type="ARBA" id="ARBA00022723"/>
    </source>
</evidence>
<feature type="binding site" evidence="5">
    <location>
        <position position="134"/>
    </location>
    <ligand>
        <name>isopentenyl diphosphate</name>
        <dbReference type="ChEBI" id="CHEBI:128769"/>
    </ligand>
</feature>
<dbReference type="HAMAP" id="MF_00191">
    <property type="entry name" value="IspH"/>
    <property type="match status" value="1"/>
</dbReference>
<dbReference type="Gene3D" id="3.40.1010.20">
    <property type="entry name" value="4-hydroxy-3-methylbut-2-enyl diphosphate reductase, catalytic domain"/>
    <property type="match status" value="2"/>
</dbReference>
<feature type="binding site" evidence="5">
    <location>
        <position position="231"/>
    </location>
    <ligand>
        <name>dimethylallyl diphosphate</name>
        <dbReference type="ChEBI" id="CHEBI:57623"/>
    </ligand>
</feature>
<comment type="cofactor">
    <cofactor evidence="5">
        <name>[4Fe-4S] cluster</name>
        <dbReference type="ChEBI" id="CHEBI:49883"/>
    </cofactor>
    <text evidence="5">Binds 1 [4Fe-4S] cluster per subunit.</text>
</comment>
<comment type="catalytic activity">
    <reaction evidence="5">
        <text>isopentenyl diphosphate + 2 oxidized [2Fe-2S]-[ferredoxin] + H2O = (2E)-4-hydroxy-3-methylbut-2-enyl diphosphate + 2 reduced [2Fe-2S]-[ferredoxin] + 2 H(+)</text>
        <dbReference type="Rhea" id="RHEA:24488"/>
        <dbReference type="Rhea" id="RHEA-COMP:10000"/>
        <dbReference type="Rhea" id="RHEA-COMP:10001"/>
        <dbReference type="ChEBI" id="CHEBI:15377"/>
        <dbReference type="ChEBI" id="CHEBI:15378"/>
        <dbReference type="ChEBI" id="CHEBI:33737"/>
        <dbReference type="ChEBI" id="CHEBI:33738"/>
        <dbReference type="ChEBI" id="CHEBI:128753"/>
        <dbReference type="ChEBI" id="CHEBI:128769"/>
        <dbReference type="EC" id="1.17.7.4"/>
    </reaction>
</comment>
<dbReference type="AlphaFoldDB" id="A0AAW4W886"/>
<keyword evidence="5 6" id="KW-0560">Oxidoreductase</keyword>
<evidence type="ECO:0000313" key="6">
    <source>
        <dbReference type="EMBL" id="MCC2241010.1"/>
    </source>
</evidence>
<dbReference type="Gene3D" id="3.40.50.11270">
    <property type="match status" value="1"/>
</dbReference>
<feature type="binding site" evidence="5">
    <location>
        <position position="175"/>
    </location>
    <ligand>
        <name>(2E)-4-hydroxy-3-methylbut-2-enyl diphosphate</name>
        <dbReference type="ChEBI" id="CHEBI:128753"/>
    </ligand>
</feature>
<dbReference type="GO" id="GO:0046872">
    <property type="term" value="F:metal ion binding"/>
    <property type="evidence" value="ECO:0007669"/>
    <property type="project" value="UniProtKB-KW"/>
</dbReference>
<evidence type="ECO:0000256" key="3">
    <source>
        <dbReference type="ARBA" id="ARBA00023004"/>
    </source>
</evidence>
<dbReference type="NCBIfam" id="TIGR00216">
    <property type="entry name" value="ispH_lytB"/>
    <property type="match status" value="1"/>
</dbReference>
<dbReference type="Pfam" id="PF02401">
    <property type="entry name" value="LYTB"/>
    <property type="match status" value="1"/>
</dbReference>
<dbReference type="GO" id="GO:0050992">
    <property type="term" value="P:dimethylallyl diphosphate biosynthetic process"/>
    <property type="evidence" value="ECO:0007669"/>
    <property type="project" value="UniProtKB-UniRule"/>
</dbReference>
<evidence type="ECO:0000313" key="7">
    <source>
        <dbReference type="Proteomes" id="UP001198893"/>
    </source>
</evidence>
<feature type="binding site" evidence="5">
    <location>
        <position position="134"/>
    </location>
    <ligand>
        <name>(2E)-4-hydroxy-3-methylbut-2-enyl diphosphate</name>
        <dbReference type="ChEBI" id="CHEBI:128753"/>
    </ligand>
</feature>
<gene>
    <name evidence="5 6" type="primary">ispH</name>
    <name evidence="6" type="ORF">LKD47_01670</name>
</gene>
<comment type="caution">
    <text evidence="6">The sequence shown here is derived from an EMBL/GenBank/DDBJ whole genome shotgun (WGS) entry which is preliminary data.</text>
</comment>
<dbReference type="PANTHER" id="PTHR30426:SF0">
    <property type="entry name" value="4-HYDROXY-3-METHYLBUT-2-ENYL DIPHOSPHATE REDUCTASE"/>
    <property type="match status" value="1"/>
</dbReference>
<dbReference type="RefSeq" id="WP_227709499.1">
    <property type="nucleotide sequence ID" value="NZ_JAJEQW010000001.1"/>
</dbReference>
<proteinExistence type="inferred from homology"/>
<feature type="binding site" evidence="5">
    <location>
        <position position="233"/>
    </location>
    <ligand>
        <name>isopentenyl diphosphate</name>
        <dbReference type="ChEBI" id="CHEBI:128769"/>
    </ligand>
</feature>
<feature type="binding site" evidence="5">
    <location>
        <position position="49"/>
    </location>
    <ligand>
        <name>isopentenyl diphosphate</name>
        <dbReference type="ChEBI" id="CHEBI:128769"/>
    </ligand>
</feature>
<feature type="binding site" evidence="5">
    <location>
        <position position="203"/>
    </location>
    <ligand>
        <name>[4Fe-4S] cluster</name>
        <dbReference type="ChEBI" id="CHEBI:49883"/>
    </ligand>
</feature>
<sequence>MKNVRVAKSAGFCFGVKRAVDMVYAQLETNDETKDGIKDPIYTYGPIIHNEEVVKDLEAKGVTVIHDISEIEESEKGTIVIRSHGVGEKIYQTLENAGYHIVDATCPFVKKIHRHVREYGDAGYHVVIIGNASHPEVEGIRGWGNEEEITVIGTREAAENFRVSAGKKVCIVSQTTFNYNKFQELVEIINKKGYDIIVLNTICNATEERQTQSRALAKEVEAMIVVGGKSSSNTQKLFEICKNECANTYYIQTIDDLDPAVFRTIDNVGITAGASTPNKIIEEVQNNVRNEF</sequence>
<feature type="binding site" evidence="5">
    <location>
        <position position="232"/>
    </location>
    <ligand>
        <name>(2E)-4-hydroxy-3-methylbut-2-enyl diphosphate</name>
        <dbReference type="ChEBI" id="CHEBI:128753"/>
    </ligand>
</feature>
<feature type="binding site" evidence="5">
    <location>
        <position position="134"/>
    </location>
    <ligand>
        <name>dimethylallyl diphosphate</name>
        <dbReference type="ChEBI" id="CHEBI:57623"/>
    </ligand>
</feature>
<feature type="binding site" evidence="5">
    <location>
        <position position="233"/>
    </location>
    <ligand>
        <name>dimethylallyl diphosphate</name>
        <dbReference type="ChEBI" id="CHEBI:57623"/>
    </ligand>
</feature>
<feature type="binding site" evidence="5">
    <location>
        <position position="49"/>
    </location>
    <ligand>
        <name>(2E)-4-hydroxy-3-methylbut-2-enyl diphosphate</name>
        <dbReference type="ChEBI" id="CHEBI:128753"/>
    </ligand>
</feature>
<comment type="catalytic activity">
    <reaction evidence="5">
        <text>dimethylallyl diphosphate + 2 oxidized [2Fe-2S]-[ferredoxin] + H2O = (2E)-4-hydroxy-3-methylbut-2-enyl diphosphate + 2 reduced [2Fe-2S]-[ferredoxin] + 2 H(+)</text>
        <dbReference type="Rhea" id="RHEA:24825"/>
        <dbReference type="Rhea" id="RHEA-COMP:10000"/>
        <dbReference type="Rhea" id="RHEA-COMP:10001"/>
        <dbReference type="ChEBI" id="CHEBI:15377"/>
        <dbReference type="ChEBI" id="CHEBI:15378"/>
        <dbReference type="ChEBI" id="CHEBI:33737"/>
        <dbReference type="ChEBI" id="CHEBI:33738"/>
        <dbReference type="ChEBI" id="CHEBI:57623"/>
        <dbReference type="ChEBI" id="CHEBI:128753"/>
        <dbReference type="EC" id="1.17.7.4"/>
    </reaction>
</comment>
<evidence type="ECO:0000256" key="1">
    <source>
        <dbReference type="ARBA" id="ARBA00022485"/>
    </source>
</evidence>
<organism evidence="6 7">
    <name type="scientific">Roseburia amylophila</name>
    <dbReference type="NCBI Taxonomy" id="2981794"/>
    <lineage>
        <taxon>Bacteria</taxon>
        <taxon>Bacillati</taxon>
        <taxon>Bacillota</taxon>
        <taxon>Clostridia</taxon>
        <taxon>Lachnospirales</taxon>
        <taxon>Lachnospiraceae</taxon>
        <taxon>Roseburia</taxon>
    </lineage>
</organism>
<protein>
    <recommendedName>
        <fullName evidence="5">4-hydroxy-3-methylbut-2-enyl diphosphate reductase</fullName>
        <shortName evidence="5">HMBPP reductase</shortName>
        <ecNumber evidence="5">1.17.7.4</ecNumber>
    </recommendedName>
</protein>
<feature type="binding site" evidence="5">
    <location>
        <position position="275"/>
    </location>
    <ligand>
        <name>dimethylallyl diphosphate</name>
        <dbReference type="ChEBI" id="CHEBI:57623"/>
    </ligand>
</feature>
<dbReference type="GO" id="GO:0051745">
    <property type="term" value="F:4-hydroxy-3-methylbut-2-enyl diphosphate reductase activity"/>
    <property type="evidence" value="ECO:0007669"/>
    <property type="project" value="UniProtKB-UniRule"/>
</dbReference>
<feature type="binding site" evidence="5">
    <location>
        <position position="84"/>
    </location>
    <ligand>
        <name>(2E)-4-hydroxy-3-methylbut-2-enyl diphosphate</name>
        <dbReference type="ChEBI" id="CHEBI:128753"/>
    </ligand>
</feature>
<feature type="binding site" evidence="5">
    <location>
        <position position="231"/>
    </location>
    <ligand>
        <name>isopentenyl diphosphate</name>
        <dbReference type="ChEBI" id="CHEBI:128769"/>
    </ligand>
</feature>
<dbReference type="GO" id="GO:0016114">
    <property type="term" value="P:terpenoid biosynthetic process"/>
    <property type="evidence" value="ECO:0007669"/>
    <property type="project" value="UniProtKB-UniRule"/>
</dbReference>
<dbReference type="EC" id="1.17.7.4" evidence="5"/>
<dbReference type="Proteomes" id="UP001198893">
    <property type="component" value="Unassembled WGS sequence"/>
</dbReference>
<keyword evidence="4 5" id="KW-0411">Iron-sulfur</keyword>
<dbReference type="InterPro" id="IPR003451">
    <property type="entry name" value="LytB/IspH"/>
</dbReference>
<feature type="binding site" evidence="5">
    <location>
        <position position="232"/>
    </location>
    <ligand>
        <name>dimethylallyl diphosphate</name>
        <dbReference type="ChEBI" id="CHEBI:57623"/>
    </ligand>
</feature>
<dbReference type="EMBL" id="JAJEQW010000001">
    <property type="protein sequence ID" value="MCC2241010.1"/>
    <property type="molecule type" value="Genomic_DNA"/>
</dbReference>
<dbReference type="CDD" id="cd13944">
    <property type="entry name" value="lytB_ispH"/>
    <property type="match status" value="1"/>
</dbReference>
<keyword evidence="3 5" id="KW-0408">Iron</keyword>
<feature type="binding site" evidence="5">
    <location>
        <position position="233"/>
    </location>
    <ligand>
        <name>(2E)-4-hydroxy-3-methylbut-2-enyl diphosphate</name>
        <dbReference type="ChEBI" id="CHEBI:128753"/>
    </ligand>
</feature>
<feature type="binding site" evidence="5">
    <location>
        <position position="232"/>
    </location>
    <ligand>
        <name>isopentenyl diphosphate</name>
        <dbReference type="ChEBI" id="CHEBI:128769"/>
    </ligand>
</feature>
<accession>A0AAW4W886</accession>
<feature type="binding site" evidence="5">
    <location>
        <position position="84"/>
    </location>
    <ligand>
        <name>dimethylallyl diphosphate</name>
        <dbReference type="ChEBI" id="CHEBI:57623"/>
    </ligand>
</feature>
<name>A0AAW4W886_9FIRM</name>
<keyword evidence="5" id="KW-0414">Isoprene biosynthesis</keyword>
<comment type="similarity">
    <text evidence="5">Belongs to the IspH family.</text>
</comment>
<evidence type="ECO:0000256" key="5">
    <source>
        <dbReference type="HAMAP-Rule" id="MF_00191"/>
    </source>
</evidence>
<dbReference type="GO" id="GO:0051539">
    <property type="term" value="F:4 iron, 4 sulfur cluster binding"/>
    <property type="evidence" value="ECO:0007669"/>
    <property type="project" value="UniProtKB-UniRule"/>
</dbReference>